<dbReference type="AlphaFoldDB" id="M2MEL6"/>
<organism evidence="1 2">
    <name type="scientific">Baudoinia panamericana (strain UAMH 10762)</name>
    <name type="common">Angels' share fungus</name>
    <name type="synonym">Baudoinia compniacensis (strain UAMH 10762)</name>
    <dbReference type="NCBI Taxonomy" id="717646"/>
    <lineage>
        <taxon>Eukaryota</taxon>
        <taxon>Fungi</taxon>
        <taxon>Dikarya</taxon>
        <taxon>Ascomycota</taxon>
        <taxon>Pezizomycotina</taxon>
        <taxon>Dothideomycetes</taxon>
        <taxon>Dothideomycetidae</taxon>
        <taxon>Mycosphaerellales</taxon>
        <taxon>Teratosphaeriaceae</taxon>
        <taxon>Baudoinia</taxon>
    </lineage>
</organism>
<protein>
    <submittedName>
        <fullName evidence="1">Uncharacterized protein</fullName>
    </submittedName>
</protein>
<evidence type="ECO:0000313" key="2">
    <source>
        <dbReference type="Proteomes" id="UP000011761"/>
    </source>
</evidence>
<proteinExistence type="predicted"/>
<dbReference type="GeneID" id="19107783"/>
<dbReference type="Proteomes" id="UP000011761">
    <property type="component" value="Unassembled WGS sequence"/>
</dbReference>
<sequence length="77" mass="8900">MSSARRSQVRIASLQADTFLLAPVLHVEMGPARQGWMDRRLRKAAELDRYSQKVIIEDVRNWGFKVGVSSQPWRCSR</sequence>
<keyword evidence="2" id="KW-1185">Reference proteome</keyword>
<dbReference type="HOGENOM" id="CLU_2637703_0_0_1"/>
<dbReference type="RefSeq" id="XP_007677678.1">
    <property type="nucleotide sequence ID" value="XM_007679488.1"/>
</dbReference>
<dbReference type="EMBL" id="KB445557">
    <property type="protein sequence ID" value="EMC95001.1"/>
    <property type="molecule type" value="Genomic_DNA"/>
</dbReference>
<gene>
    <name evidence="1" type="ORF">BAUCODRAFT_123487</name>
</gene>
<dbReference type="KEGG" id="bcom:BAUCODRAFT_123487"/>
<name>M2MEL6_BAUPA</name>
<evidence type="ECO:0000313" key="1">
    <source>
        <dbReference type="EMBL" id="EMC95001.1"/>
    </source>
</evidence>
<reference evidence="1 2" key="1">
    <citation type="journal article" date="2012" name="PLoS Pathog.">
        <title>Diverse lifestyles and strategies of plant pathogenesis encoded in the genomes of eighteen Dothideomycetes fungi.</title>
        <authorList>
            <person name="Ohm R.A."/>
            <person name="Feau N."/>
            <person name="Henrissat B."/>
            <person name="Schoch C.L."/>
            <person name="Horwitz B.A."/>
            <person name="Barry K.W."/>
            <person name="Condon B.J."/>
            <person name="Copeland A.C."/>
            <person name="Dhillon B."/>
            <person name="Glaser F."/>
            <person name="Hesse C.N."/>
            <person name="Kosti I."/>
            <person name="LaButti K."/>
            <person name="Lindquist E.A."/>
            <person name="Lucas S."/>
            <person name="Salamov A.A."/>
            <person name="Bradshaw R.E."/>
            <person name="Ciuffetti L."/>
            <person name="Hamelin R.C."/>
            <person name="Kema G.H.J."/>
            <person name="Lawrence C."/>
            <person name="Scott J.A."/>
            <person name="Spatafora J.W."/>
            <person name="Turgeon B.G."/>
            <person name="de Wit P.J.G.M."/>
            <person name="Zhong S."/>
            <person name="Goodwin S.B."/>
            <person name="Grigoriev I.V."/>
        </authorList>
    </citation>
    <scope>NUCLEOTIDE SEQUENCE [LARGE SCALE GENOMIC DNA]</scope>
    <source>
        <strain evidence="1 2">UAMH 10762</strain>
    </source>
</reference>
<accession>M2MEL6</accession>